<dbReference type="Proteomes" id="UP000831785">
    <property type="component" value="Chromosome"/>
</dbReference>
<organism evidence="2 3">
    <name type="scientific">Hymenobacter cellulosivorans</name>
    <dbReference type="NCBI Taxonomy" id="2932249"/>
    <lineage>
        <taxon>Bacteria</taxon>
        <taxon>Pseudomonadati</taxon>
        <taxon>Bacteroidota</taxon>
        <taxon>Cytophagia</taxon>
        <taxon>Cytophagales</taxon>
        <taxon>Hymenobacteraceae</taxon>
        <taxon>Hymenobacter</taxon>
    </lineage>
</organism>
<keyword evidence="3" id="KW-1185">Reference proteome</keyword>
<dbReference type="EMBL" id="CP095049">
    <property type="protein sequence ID" value="UOQ52234.1"/>
    <property type="molecule type" value="Genomic_DNA"/>
</dbReference>
<sequence length="94" mass="10385">MKRFVYKSPNPARTPTPKRKKYPGHLRGALPGALCTVPWQRLPAPIAHFCAQPGLKNTRGVGSDFFSVVDWPERPVHLVTYDARSGTTDSRGLG</sequence>
<evidence type="ECO:0000313" key="3">
    <source>
        <dbReference type="Proteomes" id="UP000831785"/>
    </source>
</evidence>
<feature type="region of interest" description="Disordered" evidence="1">
    <location>
        <begin position="1"/>
        <end position="25"/>
    </location>
</feature>
<evidence type="ECO:0000313" key="2">
    <source>
        <dbReference type="EMBL" id="UOQ52234.1"/>
    </source>
</evidence>
<gene>
    <name evidence="2" type="ORF">MUN80_21035</name>
</gene>
<name>A0ABY4F708_9BACT</name>
<evidence type="ECO:0000256" key="1">
    <source>
        <dbReference type="SAM" id="MobiDB-lite"/>
    </source>
</evidence>
<dbReference type="RefSeq" id="WP_244716008.1">
    <property type="nucleotide sequence ID" value="NZ_CP095049.1"/>
</dbReference>
<reference evidence="2 3" key="1">
    <citation type="submission" date="2022-04" db="EMBL/GenBank/DDBJ databases">
        <title>Hymenobacter sp. isolated from the air.</title>
        <authorList>
            <person name="Won M."/>
            <person name="Lee C.-M."/>
            <person name="Woen H.-Y."/>
            <person name="Kwon S.-W."/>
        </authorList>
    </citation>
    <scope>NUCLEOTIDE SEQUENCE [LARGE SCALE GENOMIC DNA]</scope>
    <source>
        <strain evidence="3">5116 S-27</strain>
    </source>
</reference>
<protein>
    <submittedName>
        <fullName evidence="2">Uncharacterized protein</fullName>
    </submittedName>
</protein>
<accession>A0ABY4F708</accession>
<proteinExistence type="predicted"/>